<dbReference type="AlphaFoldDB" id="A0A9N8EDK5"/>
<comment type="caution">
    <text evidence="2">The sequence shown here is derived from an EMBL/GenBank/DDBJ whole genome shotgun (WGS) entry which is preliminary data.</text>
</comment>
<evidence type="ECO:0000313" key="3">
    <source>
        <dbReference type="Proteomes" id="UP001153069"/>
    </source>
</evidence>
<proteinExistence type="predicted"/>
<evidence type="ECO:0000313" key="2">
    <source>
        <dbReference type="EMBL" id="CAB9519487.1"/>
    </source>
</evidence>
<protein>
    <submittedName>
        <fullName evidence="2">Uncharacterized protein</fullName>
    </submittedName>
</protein>
<sequence length="176" mass="20093">MRRTLSVTFGENYISELALDDSSSLKNELYWSKDEMREIRQDVKLLVETQGCARGLEFMDCCPNHSKTRRVHHVKTVLALQEEHRDHDLKDEKGLQRLASALSKPNKEEAQYRASLDSADAFTLHVEQKLTRSLSFLSAKDVEEYSKPTKSSLRANLKRASTMPSTRADGVKFCSK</sequence>
<reference evidence="2" key="1">
    <citation type="submission" date="2020-06" db="EMBL/GenBank/DDBJ databases">
        <authorList>
            <consortium name="Plant Systems Biology data submission"/>
        </authorList>
    </citation>
    <scope>NUCLEOTIDE SEQUENCE</scope>
    <source>
        <strain evidence="2">D6</strain>
    </source>
</reference>
<organism evidence="2 3">
    <name type="scientific">Seminavis robusta</name>
    <dbReference type="NCBI Taxonomy" id="568900"/>
    <lineage>
        <taxon>Eukaryota</taxon>
        <taxon>Sar</taxon>
        <taxon>Stramenopiles</taxon>
        <taxon>Ochrophyta</taxon>
        <taxon>Bacillariophyta</taxon>
        <taxon>Bacillariophyceae</taxon>
        <taxon>Bacillariophycidae</taxon>
        <taxon>Naviculales</taxon>
        <taxon>Naviculaceae</taxon>
        <taxon>Seminavis</taxon>
    </lineage>
</organism>
<gene>
    <name evidence="2" type="ORF">SEMRO_1021_G232200.1</name>
</gene>
<feature type="region of interest" description="Disordered" evidence="1">
    <location>
        <begin position="147"/>
        <end position="170"/>
    </location>
</feature>
<name>A0A9N8EDK5_9STRA</name>
<keyword evidence="3" id="KW-1185">Reference proteome</keyword>
<dbReference type="EMBL" id="CAICTM010001019">
    <property type="protein sequence ID" value="CAB9519487.1"/>
    <property type="molecule type" value="Genomic_DNA"/>
</dbReference>
<accession>A0A9N8EDK5</accession>
<evidence type="ECO:0000256" key="1">
    <source>
        <dbReference type="SAM" id="MobiDB-lite"/>
    </source>
</evidence>
<dbReference type="Proteomes" id="UP001153069">
    <property type="component" value="Unassembled WGS sequence"/>
</dbReference>